<dbReference type="EMBL" id="UIGI01000001">
    <property type="protein sequence ID" value="SUW63532.1"/>
    <property type="molecule type" value="Genomic_DNA"/>
</dbReference>
<organism evidence="2 3">
    <name type="scientific">Buttiauxella agrestis</name>
    <dbReference type="NCBI Taxonomy" id="82977"/>
    <lineage>
        <taxon>Bacteria</taxon>
        <taxon>Pseudomonadati</taxon>
        <taxon>Pseudomonadota</taxon>
        <taxon>Gammaproteobacteria</taxon>
        <taxon>Enterobacterales</taxon>
        <taxon>Enterobacteriaceae</taxon>
        <taxon>Buttiauxella</taxon>
    </lineage>
</organism>
<sequence>MIYTFALIGLISTVWAIRSIYLKGNCSYINLAKSLFAIIYFTAAVVMVKVDPLVTIVMLLLGSAIVSRSNQIYKSQNSAGKDLSNEHKSILVDIGAPKRMTSFSSLPSKNFTLGMDAGGLKNIAFNYVNANGESSFRDVDVKKCDGNYIEGYCHLSHKFKTFRIDRVEGDVILRDTGEMMNAYDWADELTSHKL</sequence>
<protein>
    <recommendedName>
        <fullName evidence="4">WYL domain-containing protein</fullName>
    </recommendedName>
</protein>
<dbReference type="Proteomes" id="UP000255528">
    <property type="component" value="Unassembled WGS sequence"/>
</dbReference>
<gene>
    <name evidence="2" type="ORF">NCTC12119_02022</name>
</gene>
<dbReference type="RefSeq" id="WP_115628253.1">
    <property type="nucleotide sequence ID" value="NZ_UIGI01000001.1"/>
</dbReference>
<keyword evidence="1" id="KW-0812">Transmembrane</keyword>
<name>A0A381C6T5_9ENTR</name>
<feature type="transmembrane region" description="Helical" evidence="1">
    <location>
        <begin position="40"/>
        <end position="66"/>
    </location>
</feature>
<evidence type="ECO:0008006" key="4">
    <source>
        <dbReference type="Google" id="ProtNLM"/>
    </source>
</evidence>
<dbReference type="AlphaFoldDB" id="A0A381C6T5"/>
<keyword evidence="1" id="KW-1133">Transmembrane helix</keyword>
<evidence type="ECO:0000313" key="3">
    <source>
        <dbReference type="Proteomes" id="UP000255528"/>
    </source>
</evidence>
<evidence type="ECO:0000256" key="1">
    <source>
        <dbReference type="SAM" id="Phobius"/>
    </source>
</evidence>
<accession>A0A381C6T5</accession>
<evidence type="ECO:0000313" key="2">
    <source>
        <dbReference type="EMBL" id="SUW63532.1"/>
    </source>
</evidence>
<proteinExistence type="predicted"/>
<reference evidence="2 3" key="1">
    <citation type="submission" date="2018-06" db="EMBL/GenBank/DDBJ databases">
        <authorList>
            <consortium name="Pathogen Informatics"/>
            <person name="Doyle S."/>
        </authorList>
    </citation>
    <scope>NUCLEOTIDE SEQUENCE [LARGE SCALE GENOMIC DNA]</scope>
    <source>
        <strain evidence="2 3">NCTC12119</strain>
    </source>
</reference>
<keyword evidence="1" id="KW-0472">Membrane</keyword>